<evidence type="ECO:0000256" key="16">
    <source>
        <dbReference type="PIRSR" id="PIRSR600829-2"/>
    </source>
</evidence>
<keyword evidence="9 17" id="KW-0067">ATP-binding</keyword>
<organism evidence="20 21">
    <name type="scientific">Profundicola chukchiensis</name>
    <dbReference type="NCBI Taxonomy" id="2961959"/>
    <lineage>
        <taxon>Bacteria</taxon>
        <taxon>Pseudomonadati</taxon>
        <taxon>Bacteroidota</taxon>
        <taxon>Flavobacteriia</taxon>
        <taxon>Flavobacteriales</taxon>
        <taxon>Weeksellaceae</taxon>
        <taxon>Profundicola</taxon>
    </lineage>
</organism>
<evidence type="ECO:0000256" key="14">
    <source>
        <dbReference type="ARBA" id="ARBA00023264"/>
    </source>
</evidence>
<dbReference type="RefSeq" id="WP_304419976.1">
    <property type="nucleotide sequence ID" value="NZ_JANCMU010000001.1"/>
</dbReference>
<keyword evidence="18" id="KW-0479">Metal-binding</keyword>
<keyword evidence="13" id="KW-0594">Phospholipid biosynthesis</keyword>
<keyword evidence="11" id="KW-0443">Lipid metabolism</keyword>
<keyword evidence="12 19" id="KW-0472">Membrane</keyword>
<keyword evidence="10 19" id="KW-1133">Transmembrane helix</keyword>
<keyword evidence="7 17" id="KW-0547">Nucleotide-binding</keyword>
<reference evidence="20" key="1">
    <citation type="submission" date="2022-07" db="EMBL/GenBank/DDBJ databases">
        <title>Description and genome-wide analysis of Profundicola chukchiensis gen. nov., sp. nov., marine bacteria isolated from bottom sediments of the Chukchi Sea.</title>
        <authorList>
            <person name="Romanenko L."/>
            <person name="Otstavnykh N."/>
            <person name="Kurilenko V."/>
            <person name="Eremeev V."/>
            <person name="Velansky P."/>
            <person name="Mikhailov V."/>
            <person name="Isaeva M."/>
        </authorList>
    </citation>
    <scope>NUCLEOTIDE SEQUENCE</scope>
    <source>
        <strain evidence="20">KMM 9713</strain>
    </source>
</reference>
<dbReference type="Proteomes" id="UP001152599">
    <property type="component" value="Unassembled WGS sequence"/>
</dbReference>
<evidence type="ECO:0000256" key="12">
    <source>
        <dbReference type="ARBA" id="ARBA00023136"/>
    </source>
</evidence>
<dbReference type="PANTHER" id="PTHR34299:SF1">
    <property type="entry name" value="DIACYLGLYCEROL KINASE"/>
    <property type="match status" value="1"/>
</dbReference>
<evidence type="ECO:0000256" key="7">
    <source>
        <dbReference type="ARBA" id="ARBA00022741"/>
    </source>
</evidence>
<evidence type="ECO:0000256" key="1">
    <source>
        <dbReference type="ARBA" id="ARBA00004651"/>
    </source>
</evidence>
<name>A0A9X4MYQ8_9FLAO</name>
<evidence type="ECO:0000256" key="5">
    <source>
        <dbReference type="ARBA" id="ARBA00022679"/>
    </source>
</evidence>
<evidence type="ECO:0000256" key="11">
    <source>
        <dbReference type="ARBA" id="ARBA00023098"/>
    </source>
</evidence>
<protein>
    <submittedName>
        <fullName evidence="20">Diacylglycerol kinase family protein</fullName>
    </submittedName>
</protein>
<keyword evidence="21" id="KW-1185">Reference proteome</keyword>
<dbReference type="CDD" id="cd14265">
    <property type="entry name" value="UDPK_IM_like"/>
    <property type="match status" value="1"/>
</dbReference>
<dbReference type="GO" id="GO:0046872">
    <property type="term" value="F:metal ion binding"/>
    <property type="evidence" value="ECO:0007669"/>
    <property type="project" value="UniProtKB-KW"/>
</dbReference>
<accession>A0A9X4MYQ8</accession>
<feature type="binding site" evidence="17">
    <location>
        <begin position="98"/>
        <end position="99"/>
    </location>
    <ligand>
        <name>ATP</name>
        <dbReference type="ChEBI" id="CHEBI:30616"/>
    </ligand>
</feature>
<dbReference type="Gene3D" id="1.10.287.3610">
    <property type="match status" value="1"/>
</dbReference>
<sequence>MEKPKLSDNFFLNRWQSMGYAFKGFFYLIRNEKAIQVHFSMSLIFIVLGFVFQLSFYEWLFQILALGLILSIEGLNTAVEEICDFIHPDFHDKIGKIKDISAGAVTFAALTGYISLILIYSSKIIALS</sequence>
<feature type="binding site" evidence="18">
    <location>
        <position position="80"/>
    </location>
    <ligand>
        <name>a divalent metal cation</name>
        <dbReference type="ChEBI" id="CHEBI:60240"/>
    </ligand>
</feature>
<evidence type="ECO:0000256" key="3">
    <source>
        <dbReference type="ARBA" id="ARBA00022475"/>
    </source>
</evidence>
<dbReference type="GO" id="GO:0005886">
    <property type="term" value="C:plasma membrane"/>
    <property type="evidence" value="ECO:0007669"/>
    <property type="project" value="UniProtKB-SubCell"/>
</dbReference>
<dbReference type="GO" id="GO:0005524">
    <property type="term" value="F:ATP binding"/>
    <property type="evidence" value="ECO:0007669"/>
    <property type="project" value="UniProtKB-KW"/>
</dbReference>
<feature type="binding site" evidence="18">
    <location>
        <position position="32"/>
    </location>
    <ligand>
        <name>a divalent metal cation</name>
        <dbReference type="ChEBI" id="CHEBI:60240"/>
    </ligand>
</feature>
<evidence type="ECO:0000256" key="10">
    <source>
        <dbReference type="ARBA" id="ARBA00022989"/>
    </source>
</evidence>
<dbReference type="Pfam" id="PF01219">
    <property type="entry name" value="DAGK_prokar"/>
    <property type="match status" value="1"/>
</dbReference>
<feature type="binding site" evidence="16">
    <location>
        <position position="73"/>
    </location>
    <ligand>
        <name>substrate</name>
    </ligand>
</feature>
<dbReference type="PANTHER" id="PTHR34299">
    <property type="entry name" value="DIACYLGLYCEROL KINASE"/>
    <property type="match status" value="1"/>
</dbReference>
<comment type="caution">
    <text evidence="20">The sequence shown here is derived from an EMBL/GenBank/DDBJ whole genome shotgun (WGS) entry which is preliminary data.</text>
</comment>
<dbReference type="AlphaFoldDB" id="A0A9X4MYQ8"/>
<evidence type="ECO:0000256" key="9">
    <source>
        <dbReference type="ARBA" id="ARBA00022840"/>
    </source>
</evidence>
<comment type="similarity">
    <text evidence="2">Belongs to the bacterial diacylglycerol kinase family.</text>
</comment>
<keyword evidence="3" id="KW-1003">Cell membrane</keyword>
<evidence type="ECO:0000256" key="4">
    <source>
        <dbReference type="ARBA" id="ARBA00022516"/>
    </source>
</evidence>
<feature type="transmembrane region" description="Helical" evidence="19">
    <location>
        <begin position="100"/>
        <end position="120"/>
    </location>
</feature>
<feature type="binding site" evidence="17">
    <location>
        <position position="32"/>
    </location>
    <ligand>
        <name>ATP</name>
        <dbReference type="ChEBI" id="CHEBI:30616"/>
    </ligand>
</feature>
<keyword evidence="18" id="KW-0460">Magnesium</keyword>
<evidence type="ECO:0000256" key="6">
    <source>
        <dbReference type="ARBA" id="ARBA00022692"/>
    </source>
</evidence>
<feature type="active site" description="Proton acceptor" evidence="15">
    <location>
        <position position="73"/>
    </location>
</feature>
<dbReference type="InterPro" id="IPR036945">
    <property type="entry name" value="DAGK_sf"/>
</dbReference>
<dbReference type="InterPro" id="IPR033717">
    <property type="entry name" value="UDPK"/>
</dbReference>
<evidence type="ECO:0000313" key="21">
    <source>
        <dbReference type="Proteomes" id="UP001152599"/>
    </source>
</evidence>
<evidence type="ECO:0000256" key="18">
    <source>
        <dbReference type="PIRSR" id="PIRSR600829-4"/>
    </source>
</evidence>
<proteinExistence type="inferred from homology"/>
<keyword evidence="14" id="KW-1208">Phospholipid metabolism</keyword>
<dbReference type="GO" id="GO:0008654">
    <property type="term" value="P:phospholipid biosynthetic process"/>
    <property type="evidence" value="ECO:0007669"/>
    <property type="project" value="UniProtKB-KW"/>
</dbReference>
<evidence type="ECO:0000256" key="13">
    <source>
        <dbReference type="ARBA" id="ARBA00023209"/>
    </source>
</evidence>
<evidence type="ECO:0000256" key="8">
    <source>
        <dbReference type="ARBA" id="ARBA00022777"/>
    </source>
</evidence>
<dbReference type="InterPro" id="IPR000829">
    <property type="entry name" value="DAGK"/>
</dbReference>
<evidence type="ECO:0000256" key="2">
    <source>
        <dbReference type="ARBA" id="ARBA00005967"/>
    </source>
</evidence>
<keyword evidence="8 20" id="KW-0418">Kinase</keyword>
<evidence type="ECO:0000256" key="17">
    <source>
        <dbReference type="PIRSR" id="PIRSR600829-3"/>
    </source>
</evidence>
<dbReference type="GO" id="GO:0016301">
    <property type="term" value="F:kinase activity"/>
    <property type="evidence" value="ECO:0007669"/>
    <property type="project" value="UniProtKB-KW"/>
</dbReference>
<gene>
    <name evidence="20" type="ORF">NMK71_02735</name>
</gene>
<comment type="subcellular location">
    <subcellularLocation>
        <location evidence="1">Cell membrane</location>
        <topology evidence="1">Multi-pass membrane protein</topology>
    </subcellularLocation>
</comment>
<feature type="binding site" evidence="17">
    <location>
        <position position="20"/>
    </location>
    <ligand>
        <name>ATP</name>
        <dbReference type="ChEBI" id="CHEBI:30616"/>
    </ligand>
</feature>
<keyword evidence="6 19" id="KW-0812">Transmembrane</keyword>
<dbReference type="EMBL" id="JANCMU010000001">
    <property type="protein sequence ID" value="MDG4945317.1"/>
    <property type="molecule type" value="Genomic_DNA"/>
</dbReference>
<comment type="cofactor">
    <cofactor evidence="18">
        <name>Mg(2+)</name>
        <dbReference type="ChEBI" id="CHEBI:18420"/>
    </cofactor>
    <text evidence="18">Mn(2+), Zn(2+), Cd(2+) and Co(2+) support activity to lesser extents.</text>
</comment>
<keyword evidence="4" id="KW-0444">Lipid biosynthesis</keyword>
<feature type="binding site" evidence="17">
    <location>
        <position position="80"/>
    </location>
    <ligand>
        <name>ATP</name>
        <dbReference type="ChEBI" id="CHEBI:30616"/>
    </ligand>
</feature>
<evidence type="ECO:0000256" key="19">
    <source>
        <dbReference type="SAM" id="Phobius"/>
    </source>
</evidence>
<evidence type="ECO:0000256" key="15">
    <source>
        <dbReference type="PIRSR" id="PIRSR600829-1"/>
    </source>
</evidence>
<keyword evidence="5" id="KW-0808">Transferase</keyword>
<feature type="transmembrane region" description="Helical" evidence="19">
    <location>
        <begin position="35"/>
        <end position="53"/>
    </location>
</feature>
<evidence type="ECO:0000313" key="20">
    <source>
        <dbReference type="EMBL" id="MDG4945317.1"/>
    </source>
</evidence>